<keyword evidence="7 13" id="KW-0227">DNA damage</keyword>
<comment type="function">
    <text evidence="12 13 14">The RecF protein is involved in DNA metabolism; it is required for DNA replication and normal SOS inducibility. RecF binds preferentially to single-stranded, linear DNA. It also seems to bind ATP.</text>
</comment>
<dbReference type="HAMAP" id="MF_00365">
    <property type="entry name" value="RecF"/>
    <property type="match status" value="1"/>
</dbReference>
<dbReference type="SUPFAM" id="SSF52540">
    <property type="entry name" value="P-loop containing nucleoside triphosphate hydrolases"/>
    <property type="match status" value="1"/>
</dbReference>
<evidence type="ECO:0000256" key="12">
    <source>
        <dbReference type="ARBA" id="ARBA00025401"/>
    </source>
</evidence>
<protein>
    <recommendedName>
        <fullName evidence="3 13">DNA replication and repair protein RecF</fullName>
    </recommendedName>
</protein>
<evidence type="ECO:0000256" key="6">
    <source>
        <dbReference type="ARBA" id="ARBA00022741"/>
    </source>
</evidence>
<dbReference type="InterPro" id="IPR003395">
    <property type="entry name" value="RecF/RecN/SMC_N"/>
</dbReference>
<evidence type="ECO:0000256" key="9">
    <source>
        <dbReference type="ARBA" id="ARBA00023125"/>
    </source>
</evidence>
<keyword evidence="8 13" id="KW-0067">ATP-binding</keyword>
<dbReference type="Gene3D" id="1.20.1050.90">
    <property type="entry name" value="RecF/RecN/SMC, N-terminal domain"/>
    <property type="match status" value="1"/>
</dbReference>
<feature type="compositionally biased region" description="Acidic residues" evidence="15">
    <location>
        <begin position="399"/>
        <end position="418"/>
    </location>
</feature>
<keyword evidence="10 13" id="KW-0234">DNA repair</keyword>
<dbReference type="Pfam" id="PF02463">
    <property type="entry name" value="SMC_N"/>
    <property type="match status" value="1"/>
</dbReference>
<dbReference type="PROSITE" id="PS00618">
    <property type="entry name" value="RECF_2"/>
    <property type="match status" value="1"/>
</dbReference>
<evidence type="ECO:0000256" key="13">
    <source>
        <dbReference type="HAMAP-Rule" id="MF_00365"/>
    </source>
</evidence>
<evidence type="ECO:0000256" key="15">
    <source>
        <dbReference type="SAM" id="MobiDB-lite"/>
    </source>
</evidence>
<evidence type="ECO:0000256" key="8">
    <source>
        <dbReference type="ARBA" id="ARBA00022840"/>
    </source>
</evidence>
<dbReference type="InterPro" id="IPR027417">
    <property type="entry name" value="P-loop_NTPase"/>
</dbReference>
<dbReference type="Proteomes" id="UP001501461">
    <property type="component" value="Unassembled WGS sequence"/>
</dbReference>
<evidence type="ECO:0000256" key="1">
    <source>
        <dbReference type="ARBA" id="ARBA00004496"/>
    </source>
</evidence>
<dbReference type="PANTHER" id="PTHR32182:SF0">
    <property type="entry name" value="DNA REPLICATION AND REPAIR PROTEIN RECF"/>
    <property type="match status" value="1"/>
</dbReference>
<comment type="caution">
    <text evidence="17">The sequence shown here is derived from an EMBL/GenBank/DDBJ whole genome shotgun (WGS) entry which is preliminary data.</text>
</comment>
<feature type="binding site" evidence="13">
    <location>
        <begin position="30"/>
        <end position="37"/>
    </location>
    <ligand>
        <name>ATP</name>
        <dbReference type="ChEBI" id="CHEBI:30616"/>
    </ligand>
</feature>
<comment type="subcellular location">
    <subcellularLocation>
        <location evidence="1 13 14">Cytoplasm</location>
    </subcellularLocation>
</comment>
<dbReference type="RefSeq" id="WP_343956977.1">
    <property type="nucleotide sequence ID" value="NZ_BAAAMN010000022.1"/>
</dbReference>
<keyword evidence="11 13" id="KW-0742">SOS response</keyword>
<comment type="similarity">
    <text evidence="2 13 14">Belongs to the RecF family.</text>
</comment>
<evidence type="ECO:0000256" key="7">
    <source>
        <dbReference type="ARBA" id="ARBA00022763"/>
    </source>
</evidence>
<keyword evidence="18" id="KW-1185">Reference proteome</keyword>
<evidence type="ECO:0000256" key="10">
    <source>
        <dbReference type="ARBA" id="ARBA00023204"/>
    </source>
</evidence>
<keyword evidence="4 13" id="KW-0963">Cytoplasm</keyword>
<reference evidence="17 18" key="1">
    <citation type="journal article" date="2019" name="Int. J. Syst. Evol. Microbiol.">
        <title>The Global Catalogue of Microorganisms (GCM) 10K type strain sequencing project: providing services to taxonomists for standard genome sequencing and annotation.</title>
        <authorList>
            <consortium name="The Broad Institute Genomics Platform"/>
            <consortium name="The Broad Institute Genome Sequencing Center for Infectious Disease"/>
            <person name="Wu L."/>
            <person name="Ma J."/>
        </authorList>
    </citation>
    <scope>NUCLEOTIDE SEQUENCE [LARGE SCALE GENOMIC DNA]</scope>
    <source>
        <strain evidence="17 18">JCM 13595</strain>
    </source>
</reference>
<dbReference type="EMBL" id="BAAAMN010000022">
    <property type="protein sequence ID" value="GAA2034671.1"/>
    <property type="molecule type" value="Genomic_DNA"/>
</dbReference>
<keyword evidence="9 13" id="KW-0238">DNA-binding</keyword>
<dbReference type="NCBIfam" id="TIGR00611">
    <property type="entry name" value="recf"/>
    <property type="match status" value="1"/>
</dbReference>
<evidence type="ECO:0000256" key="4">
    <source>
        <dbReference type="ARBA" id="ARBA00022490"/>
    </source>
</evidence>
<dbReference type="InterPro" id="IPR018078">
    <property type="entry name" value="DNA-binding_RecF_CS"/>
</dbReference>
<dbReference type="InterPro" id="IPR001238">
    <property type="entry name" value="DNA-binding_RecF"/>
</dbReference>
<evidence type="ECO:0000256" key="11">
    <source>
        <dbReference type="ARBA" id="ARBA00023236"/>
    </source>
</evidence>
<organism evidence="17 18">
    <name type="scientific">Yaniella flava</name>
    <dbReference type="NCBI Taxonomy" id="287930"/>
    <lineage>
        <taxon>Bacteria</taxon>
        <taxon>Bacillati</taxon>
        <taxon>Actinomycetota</taxon>
        <taxon>Actinomycetes</taxon>
        <taxon>Micrococcales</taxon>
        <taxon>Micrococcaceae</taxon>
        <taxon>Yaniella</taxon>
    </lineage>
</organism>
<feature type="domain" description="RecF/RecN/SMC N-terminal" evidence="16">
    <location>
        <begin position="2"/>
        <end position="357"/>
    </location>
</feature>
<evidence type="ECO:0000313" key="17">
    <source>
        <dbReference type="EMBL" id="GAA2034671.1"/>
    </source>
</evidence>
<name>A0ABN2UE17_9MICC</name>
<gene>
    <name evidence="13 17" type="primary">recF</name>
    <name evidence="17" type="ORF">GCM10009720_14130</name>
</gene>
<evidence type="ECO:0000256" key="3">
    <source>
        <dbReference type="ARBA" id="ARBA00020170"/>
    </source>
</evidence>
<proteinExistence type="inferred from homology"/>
<dbReference type="PANTHER" id="PTHR32182">
    <property type="entry name" value="DNA REPLICATION AND REPAIR PROTEIN RECF"/>
    <property type="match status" value="1"/>
</dbReference>
<feature type="region of interest" description="Disordered" evidence="15">
    <location>
        <begin position="397"/>
        <end position="418"/>
    </location>
</feature>
<evidence type="ECO:0000256" key="14">
    <source>
        <dbReference type="RuleBase" id="RU000578"/>
    </source>
</evidence>
<keyword evidence="6 13" id="KW-0547">Nucleotide-binding</keyword>
<dbReference type="Gene3D" id="3.40.50.300">
    <property type="entry name" value="P-loop containing nucleotide triphosphate hydrolases"/>
    <property type="match status" value="1"/>
</dbReference>
<keyword evidence="5 13" id="KW-0235">DNA replication</keyword>
<accession>A0ABN2UE17</accession>
<evidence type="ECO:0000259" key="16">
    <source>
        <dbReference type="Pfam" id="PF02463"/>
    </source>
</evidence>
<evidence type="ECO:0000313" key="18">
    <source>
        <dbReference type="Proteomes" id="UP001501461"/>
    </source>
</evidence>
<sequence length="418" mass="45974">MYLSHLSLTNYRSYEQAEIELKPGPNILIGANGVGKTNVAEAINYLAVQHSHRVSNDHPLVRIGEDQALARGRVHRGEQAISVEYEINPGKSNQVAINRGAPQAARQAYGIFKAVLFAPEDIELIGGQPDIRRRFMDDLIVQMRPALGDARRDFERVLKQRNALLKSGRKPGAWTDEHETTLAVWNEHLSRAAARLINGRLHALRLLAAPTSKAYAELSNGNKVAGFAYQSTVPMATGQHAEVPDETELYEAILEELENAYRSERDRGVTLIGPHRDDLVITLGPAPAKGFASHGETWSLALALRLASYRVLAEDDPNPNNRPVLILDDVFAELDVARRARLAEMTRDAEQLIITAAVSADIPEELTGTHIPIQMRDGISSSGAHHESLETLKLLEANSLDELEHDEPAESSDGSTDD</sequence>
<evidence type="ECO:0000256" key="5">
    <source>
        <dbReference type="ARBA" id="ARBA00022705"/>
    </source>
</evidence>
<evidence type="ECO:0000256" key="2">
    <source>
        <dbReference type="ARBA" id="ARBA00008016"/>
    </source>
</evidence>
<dbReference type="InterPro" id="IPR042174">
    <property type="entry name" value="RecF_2"/>
</dbReference>